<feature type="domain" description="Groucho/TLE N-terminal Q-rich" evidence="6">
    <location>
        <begin position="17"/>
        <end position="129"/>
    </location>
</feature>
<reference evidence="7 8" key="1">
    <citation type="submission" date="2015-09" db="EMBL/GenBank/DDBJ databases">
        <title>Draft genome of the scarab beetle Oryctes borbonicus.</title>
        <authorList>
            <person name="Meyer J.M."/>
            <person name="Markov G.V."/>
            <person name="Baskaran P."/>
            <person name="Herrmann M."/>
            <person name="Sommer R.J."/>
            <person name="Roedelsperger C."/>
        </authorList>
    </citation>
    <scope>NUCLEOTIDE SEQUENCE [LARGE SCALE GENOMIC DNA]</scope>
    <source>
        <strain evidence="7">OB123</strain>
        <tissue evidence="7">Whole animal</tissue>
    </source>
</reference>
<dbReference type="GO" id="GO:0005667">
    <property type="term" value="C:transcription regulator complex"/>
    <property type="evidence" value="ECO:0007669"/>
    <property type="project" value="TreeGrafter"/>
</dbReference>
<proteinExistence type="inferred from homology"/>
<feature type="compositionally biased region" description="Basic and acidic residues" evidence="5">
    <location>
        <begin position="214"/>
        <end position="251"/>
    </location>
</feature>
<sequence>MRQAFPKTGPPPQGGQIKFTIADTLERIKEEFNFLQAQYHTLKLECEKLASEKTEMQRHYVMYYEMSYGLNVEMHKQTEIAKRLNAIIAQVLPFLAQEHQQQVASAVERAKQVTMTELNAIIGQQQQQGLQQLLQQIHAQQLPHGPHGAVPMGPHPGLPGIGPAAGLLGFGAGLPGAPGGPHAAVAGGAHALLKPADLHSRESAELKGPGSANTEERLNSVSPAERDKYRTRSPGDVDPDVKRRKEDKLGH</sequence>
<dbReference type="AlphaFoldDB" id="A0A0T6BCE7"/>
<comment type="subcellular location">
    <subcellularLocation>
        <location evidence="1">Nucleus</location>
    </subcellularLocation>
</comment>
<dbReference type="PANTHER" id="PTHR10814">
    <property type="entry name" value="TRANSDUCIN-LIKE ENHANCER PROTEIN"/>
    <property type="match status" value="1"/>
</dbReference>
<dbReference type="InterPro" id="IPR009146">
    <property type="entry name" value="Groucho_enhance"/>
</dbReference>
<feature type="region of interest" description="Disordered" evidence="5">
    <location>
        <begin position="198"/>
        <end position="251"/>
    </location>
</feature>
<keyword evidence="8" id="KW-1185">Reference proteome</keyword>
<evidence type="ECO:0000256" key="3">
    <source>
        <dbReference type="ARBA" id="ARBA00023242"/>
    </source>
</evidence>
<dbReference type="Proteomes" id="UP000051574">
    <property type="component" value="Unassembled WGS sequence"/>
</dbReference>
<dbReference type="InterPro" id="IPR005617">
    <property type="entry name" value="Groucho/TLE_N"/>
</dbReference>
<evidence type="ECO:0000256" key="1">
    <source>
        <dbReference type="ARBA" id="ARBA00004123"/>
    </source>
</evidence>
<evidence type="ECO:0000313" key="8">
    <source>
        <dbReference type="Proteomes" id="UP000051574"/>
    </source>
</evidence>
<dbReference type="Pfam" id="PF03920">
    <property type="entry name" value="TLE_N"/>
    <property type="match status" value="1"/>
</dbReference>
<evidence type="ECO:0000256" key="2">
    <source>
        <dbReference type="ARBA" id="ARBA00005969"/>
    </source>
</evidence>
<comment type="caution">
    <text evidence="7">The sequence shown here is derived from an EMBL/GenBank/DDBJ whole genome shotgun (WGS) entry which is preliminary data.</text>
</comment>
<feature type="non-terminal residue" evidence="7">
    <location>
        <position position="251"/>
    </location>
</feature>
<protein>
    <recommendedName>
        <fullName evidence="6">Groucho/TLE N-terminal Q-rich domain-containing protein</fullName>
    </recommendedName>
</protein>
<dbReference type="PANTHER" id="PTHR10814:SF21">
    <property type="entry name" value="PROTEIN GROUCHO"/>
    <property type="match status" value="1"/>
</dbReference>
<comment type="similarity">
    <text evidence="2">Belongs to the WD repeat Groucho/TLE family.</text>
</comment>
<evidence type="ECO:0000259" key="6">
    <source>
        <dbReference type="Pfam" id="PF03920"/>
    </source>
</evidence>
<evidence type="ECO:0000256" key="4">
    <source>
        <dbReference type="SAM" id="Coils"/>
    </source>
</evidence>
<feature type="coiled-coil region" evidence="4">
    <location>
        <begin position="25"/>
        <end position="52"/>
    </location>
</feature>
<name>A0A0T6BCE7_9SCAR</name>
<evidence type="ECO:0000313" key="7">
    <source>
        <dbReference type="EMBL" id="KRT84781.1"/>
    </source>
</evidence>
<evidence type="ECO:0000256" key="5">
    <source>
        <dbReference type="SAM" id="MobiDB-lite"/>
    </source>
</evidence>
<keyword evidence="3" id="KW-0539">Nucleus</keyword>
<organism evidence="7 8">
    <name type="scientific">Oryctes borbonicus</name>
    <dbReference type="NCBI Taxonomy" id="1629725"/>
    <lineage>
        <taxon>Eukaryota</taxon>
        <taxon>Metazoa</taxon>
        <taxon>Ecdysozoa</taxon>
        <taxon>Arthropoda</taxon>
        <taxon>Hexapoda</taxon>
        <taxon>Insecta</taxon>
        <taxon>Pterygota</taxon>
        <taxon>Neoptera</taxon>
        <taxon>Endopterygota</taxon>
        <taxon>Coleoptera</taxon>
        <taxon>Polyphaga</taxon>
        <taxon>Scarabaeiformia</taxon>
        <taxon>Scarabaeidae</taxon>
        <taxon>Dynastinae</taxon>
        <taxon>Oryctes</taxon>
    </lineage>
</organism>
<dbReference type="OrthoDB" id="2624652at2759"/>
<dbReference type="EMBL" id="LJIG01002159">
    <property type="protein sequence ID" value="KRT84781.1"/>
    <property type="molecule type" value="Genomic_DNA"/>
</dbReference>
<keyword evidence="4" id="KW-0175">Coiled coil</keyword>
<dbReference type="GO" id="GO:0090090">
    <property type="term" value="P:negative regulation of canonical Wnt signaling pathway"/>
    <property type="evidence" value="ECO:0007669"/>
    <property type="project" value="TreeGrafter"/>
</dbReference>
<gene>
    <name evidence="7" type="ORF">AMK59_917</name>
</gene>
<dbReference type="GO" id="GO:0005634">
    <property type="term" value="C:nucleus"/>
    <property type="evidence" value="ECO:0007669"/>
    <property type="project" value="UniProtKB-SubCell"/>
</dbReference>
<accession>A0A0T6BCE7</accession>
<dbReference type="GO" id="GO:0003714">
    <property type="term" value="F:transcription corepressor activity"/>
    <property type="evidence" value="ECO:0007669"/>
    <property type="project" value="TreeGrafter"/>
</dbReference>